<evidence type="ECO:0000259" key="4">
    <source>
        <dbReference type="PROSITE" id="PS51671"/>
    </source>
</evidence>
<dbReference type="PATRIC" id="fig|1698274.3.peg.24"/>
<evidence type="ECO:0000313" key="5">
    <source>
        <dbReference type="EMBL" id="KXB02543.1"/>
    </source>
</evidence>
<feature type="domain" description="Glutamine amidotransferase type-2" evidence="3">
    <location>
        <begin position="2"/>
        <end position="306"/>
    </location>
</feature>
<dbReference type="AlphaFoldDB" id="A0A133V7Y1"/>
<organism evidence="5 6">
    <name type="scientific">candidate division MSBL1 archaeon SCGC-AAA261F17</name>
    <dbReference type="NCBI Taxonomy" id="1698274"/>
    <lineage>
        <taxon>Archaea</taxon>
        <taxon>Methanobacteriati</taxon>
        <taxon>Methanobacteriota</taxon>
        <taxon>candidate division MSBL1</taxon>
    </lineage>
</organism>
<evidence type="ECO:0008006" key="7">
    <source>
        <dbReference type="Google" id="ProtNLM"/>
    </source>
</evidence>
<protein>
    <recommendedName>
        <fullName evidence="7">Glutamine amidotransferase</fullName>
    </recommendedName>
</protein>
<accession>A0A133V7Y1</accession>
<dbReference type="InterPro" id="IPR045865">
    <property type="entry name" value="ACT-like_dom_sf"/>
</dbReference>
<keyword evidence="6" id="KW-1185">Reference proteome</keyword>
<proteinExistence type="predicted"/>
<name>A0A133V7Y1_9EURY</name>
<evidence type="ECO:0000259" key="3">
    <source>
        <dbReference type="PROSITE" id="PS51278"/>
    </source>
</evidence>
<dbReference type="Gene3D" id="3.30.70.260">
    <property type="match status" value="1"/>
</dbReference>
<feature type="domain" description="ACT" evidence="4">
    <location>
        <begin position="50"/>
        <end position="127"/>
    </location>
</feature>
<reference evidence="5 6" key="1">
    <citation type="journal article" date="2016" name="Sci. Rep.">
        <title>Metabolic traits of an uncultured archaeal lineage -MSBL1- from brine pools of the Red Sea.</title>
        <authorList>
            <person name="Mwirichia R."/>
            <person name="Alam I."/>
            <person name="Rashid M."/>
            <person name="Vinu M."/>
            <person name="Ba-Alawi W."/>
            <person name="Anthony Kamau A."/>
            <person name="Kamanda Ngugi D."/>
            <person name="Goker M."/>
            <person name="Klenk H.P."/>
            <person name="Bajic V."/>
            <person name="Stingl U."/>
        </authorList>
    </citation>
    <scope>NUCLEOTIDE SEQUENCE [LARGE SCALE GENOMIC DNA]</scope>
    <source>
        <strain evidence="5">SCGC-AAA261F17</strain>
    </source>
</reference>
<dbReference type="InterPro" id="IPR017932">
    <property type="entry name" value="GATase_2_dom"/>
</dbReference>
<dbReference type="EMBL" id="LHXY01000001">
    <property type="protein sequence ID" value="KXB02543.1"/>
    <property type="molecule type" value="Genomic_DNA"/>
</dbReference>
<dbReference type="SUPFAM" id="SSF56235">
    <property type="entry name" value="N-terminal nucleophile aminohydrolases (Ntn hydrolases)"/>
    <property type="match status" value="1"/>
</dbReference>
<keyword evidence="2" id="KW-0315">Glutamine amidotransferase</keyword>
<dbReference type="Pfam" id="PF13522">
    <property type="entry name" value="GATase_6"/>
    <property type="match status" value="1"/>
</dbReference>
<gene>
    <name evidence="5" type="ORF">AKJ44_00110</name>
</gene>
<dbReference type="PROSITE" id="PS51278">
    <property type="entry name" value="GATASE_TYPE_2"/>
    <property type="match status" value="1"/>
</dbReference>
<dbReference type="SUPFAM" id="SSF55021">
    <property type="entry name" value="ACT-like"/>
    <property type="match status" value="1"/>
</dbReference>
<sequence>MCGIIGIMFKKEGNIGGYLLQTMKSLQHRGTDSAGVAVYANNLGEENAFVLVAEVADTPGAIGKLGNAIGSAGGDIRNISFRASPHGETGVNTYTIRVPNEEALQSVVKNINATDVGKVYSYGKSVRVIKDLGKVEKLEVGYHISEMNGTHGIGHVRFSTESRVDRKHAHPFHTDTFPDIAVVHNGQITNYHKIRGKLERKGFSFATENDSEVIVYFITDQLQQEKTLGEALEESVKRLDGPFSYIVSTPNAIGIARDKLGLRPMTLAQDDKGYYAASEEVALLDICDSSDLNYLKPGEVQVFEREEN</sequence>
<evidence type="ECO:0000313" key="6">
    <source>
        <dbReference type="Proteomes" id="UP000070035"/>
    </source>
</evidence>
<dbReference type="InterPro" id="IPR002912">
    <property type="entry name" value="ACT_dom"/>
</dbReference>
<evidence type="ECO:0000256" key="1">
    <source>
        <dbReference type="ARBA" id="ARBA00022679"/>
    </source>
</evidence>
<dbReference type="InterPro" id="IPR029055">
    <property type="entry name" value="Ntn_hydrolases_N"/>
</dbReference>
<dbReference type="Gene3D" id="3.60.20.10">
    <property type="entry name" value="Glutamine Phosphoribosylpyrophosphate, subunit 1, domain 1"/>
    <property type="match status" value="1"/>
</dbReference>
<comment type="caution">
    <text evidence="5">The sequence shown here is derived from an EMBL/GenBank/DDBJ whole genome shotgun (WGS) entry which is preliminary data.</text>
</comment>
<dbReference type="Proteomes" id="UP000070035">
    <property type="component" value="Unassembled WGS sequence"/>
</dbReference>
<keyword evidence="1" id="KW-0808">Transferase</keyword>
<dbReference type="GO" id="GO:0016740">
    <property type="term" value="F:transferase activity"/>
    <property type="evidence" value="ECO:0007669"/>
    <property type="project" value="UniProtKB-KW"/>
</dbReference>
<dbReference type="PANTHER" id="PTHR11907">
    <property type="entry name" value="AMIDOPHOSPHORIBOSYLTRANSFERASE"/>
    <property type="match status" value="1"/>
</dbReference>
<evidence type="ECO:0000256" key="2">
    <source>
        <dbReference type="ARBA" id="ARBA00022962"/>
    </source>
</evidence>
<dbReference type="PROSITE" id="PS51671">
    <property type="entry name" value="ACT"/>
    <property type="match status" value="1"/>
</dbReference>